<dbReference type="InterPro" id="IPR036291">
    <property type="entry name" value="NAD(P)-bd_dom_sf"/>
</dbReference>
<keyword evidence="6" id="KW-1185">Reference proteome</keyword>
<protein>
    <submittedName>
        <fullName evidence="5">Gfo/Idh/MocA family protein</fullName>
    </submittedName>
</protein>
<reference evidence="6" key="1">
    <citation type="journal article" date="2019" name="Int. J. Syst. Evol. Microbiol.">
        <title>The Global Catalogue of Microorganisms (GCM) 10K type strain sequencing project: providing services to taxonomists for standard genome sequencing and annotation.</title>
        <authorList>
            <consortium name="The Broad Institute Genomics Platform"/>
            <consortium name="The Broad Institute Genome Sequencing Center for Infectious Disease"/>
            <person name="Wu L."/>
            <person name="Ma J."/>
        </authorList>
    </citation>
    <scope>NUCLEOTIDE SEQUENCE [LARGE SCALE GENOMIC DNA]</scope>
    <source>
        <strain evidence="6">CCUG 56608</strain>
    </source>
</reference>
<dbReference type="SUPFAM" id="SSF55347">
    <property type="entry name" value="Glyceraldehyde-3-phosphate dehydrogenase-like, C-terminal domain"/>
    <property type="match status" value="1"/>
</dbReference>
<evidence type="ECO:0000259" key="4">
    <source>
        <dbReference type="Pfam" id="PF22725"/>
    </source>
</evidence>
<keyword evidence="2" id="KW-0560">Oxidoreductase</keyword>
<gene>
    <name evidence="5" type="ORF">ACFQ19_02895</name>
</gene>
<name>A0ABW3NC39_9BACI</name>
<proteinExistence type="inferred from homology"/>
<dbReference type="PANTHER" id="PTHR22604">
    <property type="entry name" value="OXIDOREDUCTASES"/>
    <property type="match status" value="1"/>
</dbReference>
<dbReference type="InterPro" id="IPR000683">
    <property type="entry name" value="Gfo/Idh/MocA-like_OxRdtase_N"/>
</dbReference>
<evidence type="ECO:0000313" key="5">
    <source>
        <dbReference type="EMBL" id="MFD1064963.1"/>
    </source>
</evidence>
<accession>A0ABW3NC39</accession>
<evidence type="ECO:0000313" key="6">
    <source>
        <dbReference type="Proteomes" id="UP001597041"/>
    </source>
</evidence>
<organism evidence="5 6">
    <name type="scientific">Oceanobacillus locisalsi</name>
    <dbReference type="NCBI Taxonomy" id="546107"/>
    <lineage>
        <taxon>Bacteria</taxon>
        <taxon>Bacillati</taxon>
        <taxon>Bacillota</taxon>
        <taxon>Bacilli</taxon>
        <taxon>Bacillales</taxon>
        <taxon>Bacillaceae</taxon>
        <taxon>Oceanobacillus</taxon>
    </lineage>
</organism>
<comment type="caution">
    <text evidence="5">The sequence shown here is derived from an EMBL/GenBank/DDBJ whole genome shotgun (WGS) entry which is preliminary data.</text>
</comment>
<comment type="similarity">
    <text evidence="1">Belongs to the Gfo/Idh/MocA family.</text>
</comment>
<dbReference type="InterPro" id="IPR055170">
    <property type="entry name" value="GFO_IDH_MocA-like_dom"/>
</dbReference>
<dbReference type="Pfam" id="PF22725">
    <property type="entry name" value="GFO_IDH_MocA_C3"/>
    <property type="match status" value="1"/>
</dbReference>
<sequence length="332" mass="37136">MNTVKWGVLSGAEIAVRQVVPAILKAPNAEVAAVASESGKEVKLKEQFNVSKAYSSYTELLNDPEIDAVYIPLPNGLHAKWVKEAAKHKKHVLCEKPASLTYQEAVEMMQVCEENNVIFMESFMYQFHPQHNRVKEVIHSGEIGEVKHMNSDLSFVLHSLEGNIRSDRNLGGGSLYDLGCYQIHAIRMILGEEPVRVFGMEQLYDSYDVDQAAAVTMEMESGLLASFNCSMNMAGRQTYEVVGTKGKITVSKAYVPHEDGIGKLTVDREDGHHREEILEGYFYEIGVEHLSSRILEGREPVNTAENTIQNMRVLEACLTSMQKKQPVEVTTK</sequence>
<feature type="domain" description="GFO/IDH/MocA-like oxidoreductase" evidence="4">
    <location>
        <begin position="132"/>
        <end position="248"/>
    </location>
</feature>
<dbReference type="Gene3D" id="3.30.360.10">
    <property type="entry name" value="Dihydrodipicolinate Reductase, domain 2"/>
    <property type="match status" value="1"/>
</dbReference>
<dbReference type="PANTHER" id="PTHR22604:SF105">
    <property type="entry name" value="TRANS-1,2-DIHYDROBENZENE-1,2-DIOL DEHYDROGENASE"/>
    <property type="match status" value="1"/>
</dbReference>
<dbReference type="SUPFAM" id="SSF51735">
    <property type="entry name" value="NAD(P)-binding Rossmann-fold domains"/>
    <property type="match status" value="1"/>
</dbReference>
<feature type="domain" description="Gfo/Idh/MocA-like oxidoreductase N-terminal" evidence="3">
    <location>
        <begin position="15"/>
        <end position="121"/>
    </location>
</feature>
<dbReference type="EMBL" id="JBHTKK010000002">
    <property type="protein sequence ID" value="MFD1064963.1"/>
    <property type="molecule type" value="Genomic_DNA"/>
</dbReference>
<dbReference type="Pfam" id="PF01408">
    <property type="entry name" value="GFO_IDH_MocA"/>
    <property type="match status" value="1"/>
</dbReference>
<dbReference type="Gene3D" id="3.40.50.720">
    <property type="entry name" value="NAD(P)-binding Rossmann-like Domain"/>
    <property type="match status" value="1"/>
</dbReference>
<evidence type="ECO:0000256" key="1">
    <source>
        <dbReference type="ARBA" id="ARBA00010928"/>
    </source>
</evidence>
<dbReference type="Proteomes" id="UP001597041">
    <property type="component" value="Unassembled WGS sequence"/>
</dbReference>
<dbReference type="RefSeq" id="WP_379590484.1">
    <property type="nucleotide sequence ID" value="NZ_JBHTKK010000002.1"/>
</dbReference>
<evidence type="ECO:0000256" key="2">
    <source>
        <dbReference type="ARBA" id="ARBA00023002"/>
    </source>
</evidence>
<dbReference type="InterPro" id="IPR050984">
    <property type="entry name" value="Gfo/Idh/MocA_domain"/>
</dbReference>
<evidence type="ECO:0000259" key="3">
    <source>
        <dbReference type="Pfam" id="PF01408"/>
    </source>
</evidence>